<dbReference type="InterPro" id="IPR036388">
    <property type="entry name" value="WH-like_DNA-bd_sf"/>
</dbReference>
<dbReference type="InterPro" id="IPR003018">
    <property type="entry name" value="GAF"/>
</dbReference>
<dbReference type="Pfam" id="PF01590">
    <property type="entry name" value="GAF"/>
    <property type="match status" value="1"/>
</dbReference>
<evidence type="ECO:0000313" key="5">
    <source>
        <dbReference type="EMBL" id="MCZ4590025.1"/>
    </source>
</evidence>
<dbReference type="InterPro" id="IPR035965">
    <property type="entry name" value="PAS-like_dom_sf"/>
</dbReference>
<dbReference type="SMART" id="SM00065">
    <property type="entry name" value="GAF"/>
    <property type="match status" value="1"/>
</dbReference>
<accession>A0AAX3YSL4</accession>
<sequence>MQSAISLHDVASLFLTAVHDIIDADGIGLYQLHVGSGRVLDVHAAVDDSMLHEYEHRGRGDDPVLAHVLEHRRPFDSSQICASRWRGSGAHTVLEASGFEHSLEAPIVLAGAVTGTINFARSVDLRPFDAADLEVASIIADHLALALRRAQHIQQLAQRTAMFESAMDRISDSVVLTDTDGRVQYSNRTANNELEAAERDSGGNESIDADVTEAVRQACESIRSDRKRVVVQDIQSAGQSFVARTVRLPDRTKAVLTTLHARSRATRDLPVWSVLTRREQQIAEFASQGLSTRHIADRAFISENTVKQHLKRVYAKTGVSSRAELVQLIWAADRQAPEATVS</sequence>
<dbReference type="EMBL" id="CP130953">
    <property type="protein sequence ID" value="WLF51039.1"/>
    <property type="molecule type" value="Genomic_DNA"/>
</dbReference>
<dbReference type="Proteomes" id="UP001231166">
    <property type="component" value="Chromosome"/>
</dbReference>
<reference evidence="6" key="2">
    <citation type="submission" date="2023-07" db="EMBL/GenBank/DDBJ databases">
        <title>Genomic analysis of Rhodococcus opacus VOC-14 with glycol ethers degradation activity.</title>
        <authorList>
            <person name="Narkevich D.A."/>
            <person name="Hlushen A.M."/>
            <person name="Akhremchuk A.E."/>
            <person name="Sikolenko M.A."/>
            <person name="Valentovich L.N."/>
        </authorList>
    </citation>
    <scope>NUCLEOTIDE SEQUENCE</scope>
    <source>
        <strain evidence="6">VOC-14</strain>
    </source>
</reference>
<evidence type="ECO:0000313" key="8">
    <source>
        <dbReference type="Proteomes" id="UP001231166"/>
    </source>
</evidence>
<dbReference type="Pfam" id="PF00196">
    <property type="entry name" value="GerE"/>
    <property type="match status" value="1"/>
</dbReference>
<dbReference type="PANTHER" id="PTHR44688:SF16">
    <property type="entry name" value="DNA-BINDING TRANSCRIPTIONAL ACTIVATOR DEVR_DOSR"/>
    <property type="match status" value="1"/>
</dbReference>
<dbReference type="SUPFAM" id="SSF46894">
    <property type="entry name" value="C-terminal effector domain of the bipartite response regulators"/>
    <property type="match status" value="1"/>
</dbReference>
<dbReference type="Proteomes" id="UP001066327">
    <property type="component" value="Unassembled WGS sequence"/>
</dbReference>
<evidence type="ECO:0000313" key="6">
    <source>
        <dbReference type="EMBL" id="WLF51039.1"/>
    </source>
</evidence>
<dbReference type="EMBL" id="JAPWIS010000040">
    <property type="protein sequence ID" value="MCZ4590025.1"/>
    <property type="molecule type" value="Genomic_DNA"/>
</dbReference>
<proteinExistence type="predicted"/>
<dbReference type="SMART" id="SM00421">
    <property type="entry name" value="HTH_LUXR"/>
    <property type="match status" value="1"/>
</dbReference>
<dbReference type="Gene3D" id="3.30.450.40">
    <property type="match status" value="1"/>
</dbReference>
<protein>
    <submittedName>
        <fullName evidence="6">LuxR C-terminal-related transcriptional regulator</fullName>
    </submittedName>
</protein>
<organism evidence="6 8">
    <name type="scientific">Rhodococcus opacus</name>
    <name type="common">Nocardia opaca</name>
    <dbReference type="NCBI Taxonomy" id="37919"/>
    <lineage>
        <taxon>Bacteria</taxon>
        <taxon>Bacillati</taxon>
        <taxon>Actinomycetota</taxon>
        <taxon>Actinomycetes</taxon>
        <taxon>Mycobacteriales</taxon>
        <taxon>Nocardiaceae</taxon>
        <taxon>Rhodococcus</taxon>
    </lineage>
</organism>
<dbReference type="InterPro" id="IPR016032">
    <property type="entry name" value="Sig_transdc_resp-reg_C-effctor"/>
</dbReference>
<dbReference type="GO" id="GO:0006355">
    <property type="term" value="P:regulation of DNA-templated transcription"/>
    <property type="evidence" value="ECO:0007669"/>
    <property type="project" value="InterPro"/>
</dbReference>
<name>A0AAX3YSL4_RHOOP</name>
<keyword evidence="2" id="KW-0238">DNA-binding</keyword>
<dbReference type="RefSeq" id="WP_269592805.1">
    <property type="nucleotide sequence ID" value="NZ_CP130953.1"/>
</dbReference>
<dbReference type="AlphaFoldDB" id="A0AAX3YSL4"/>
<keyword evidence="3" id="KW-0804">Transcription</keyword>
<gene>
    <name evidence="5" type="ORF">O4328_41445</name>
    <name evidence="6" type="ORF">Q5707_21595</name>
</gene>
<dbReference type="CDD" id="cd06170">
    <property type="entry name" value="LuxR_C_like"/>
    <property type="match status" value="1"/>
</dbReference>
<keyword evidence="7" id="KW-1185">Reference proteome</keyword>
<dbReference type="InterPro" id="IPR000792">
    <property type="entry name" value="Tscrpt_reg_LuxR_C"/>
</dbReference>
<dbReference type="Gene3D" id="1.10.10.10">
    <property type="entry name" value="Winged helix-like DNA-binding domain superfamily/Winged helix DNA-binding domain"/>
    <property type="match status" value="1"/>
</dbReference>
<evidence type="ECO:0000256" key="3">
    <source>
        <dbReference type="ARBA" id="ARBA00023163"/>
    </source>
</evidence>
<feature type="domain" description="HTH luxR-type" evidence="4">
    <location>
        <begin position="268"/>
        <end position="333"/>
    </location>
</feature>
<dbReference type="Gene3D" id="3.30.450.20">
    <property type="entry name" value="PAS domain"/>
    <property type="match status" value="1"/>
</dbReference>
<dbReference type="SUPFAM" id="SSF55785">
    <property type="entry name" value="PYP-like sensor domain (PAS domain)"/>
    <property type="match status" value="1"/>
</dbReference>
<evidence type="ECO:0000259" key="4">
    <source>
        <dbReference type="PROSITE" id="PS50043"/>
    </source>
</evidence>
<keyword evidence="1" id="KW-0805">Transcription regulation</keyword>
<evidence type="ECO:0000256" key="1">
    <source>
        <dbReference type="ARBA" id="ARBA00023015"/>
    </source>
</evidence>
<dbReference type="InterPro" id="IPR029016">
    <property type="entry name" value="GAF-like_dom_sf"/>
</dbReference>
<dbReference type="PROSITE" id="PS50043">
    <property type="entry name" value="HTH_LUXR_2"/>
    <property type="match status" value="1"/>
</dbReference>
<dbReference type="GO" id="GO:0003677">
    <property type="term" value="F:DNA binding"/>
    <property type="evidence" value="ECO:0007669"/>
    <property type="project" value="UniProtKB-KW"/>
</dbReference>
<dbReference type="PRINTS" id="PR00038">
    <property type="entry name" value="HTHLUXR"/>
</dbReference>
<dbReference type="SUPFAM" id="SSF55781">
    <property type="entry name" value="GAF domain-like"/>
    <property type="match status" value="1"/>
</dbReference>
<evidence type="ECO:0000256" key="2">
    <source>
        <dbReference type="ARBA" id="ARBA00023125"/>
    </source>
</evidence>
<dbReference type="PANTHER" id="PTHR44688">
    <property type="entry name" value="DNA-BINDING TRANSCRIPTIONAL ACTIVATOR DEVR_DOSR"/>
    <property type="match status" value="1"/>
</dbReference>
<reference evidence="5" key="1">
    <citation type="submission" date="2022-12" db="EMBL/GenBank/DDBJ databases">
        <authorList>
            <person name="Krivoruchko A.V."/>
            <person name="Elkin A."/>
        </authorList>
    </citation>
    <scope>NUCLEOTIDE SEQUENCE</scope>
    <source>
        <strain evidence="5">IEGM 249</strain>
    </source>
</reference>
<evidence type="ECO:0000313" key="7">
    <source>
        <dbReference type="Proteomes" id="UP001066327"/>
    </source>
</evidence>